<accession>A0ACC6C8K9</accession>
<gene>
    <name evidence="1" type="ORF">NYO99_07070</name>
</gene>
<organism evidence="1 2">
    <name type="scientific">Roseateles hydrophilus</name>
    <dbReference type="NCBI Taxonomy" id="2975054"/>
    <lineage>
        <taxon>Bacteria</taxon>
        <taxon>Pseudomonadati</taxon>
        <taxon>Pseudomonadota</taxon>
        <taxon>Betaproteobacteria</taxon>
        <taxon>Burkholderiales</taxon>
        <taxon>Sphaerotilaceae</taxon>
        <taxon>Roseateles</taxon>
    </lineage>
</organism>
<reference evidence="1" key="1">
    <citation type="submission" date="2022-08" db="EMBL/GenBank/DDBJ databases">
        <title>Genome sequencing of Pelomonas sp. UHG3.</title>
        <authorList>
            <person name="So Y."/>
        </authorList>
    </citation>
    <scope>NUCLEOTIDE SEQUENCE</scope>
    <source>
        <strain evidence="1">UHG3</strain>
    </source>
</reference>
<protein>
    <submittedName>
        <fullName evidence="1">Transporter substrate-binding domain-containing protein</fullName>
    </submittedName>
</protein>
<evidence type="ECO:0000313" key="2">
    <source>
        <dbReference type="Proteomes" id="UP001076464"/>
    </source>
</evidence>
<sequence>MLITPLAYRRRVRGLLGLLGLWGAALLPAGVRASALAPLRVVSGDLPPFAVDGQPERPGVLVELVEQVLRRCGQPVKVEFFPWARARATAAALPRVAILPLTRTPEREGAFQWLLKLYVQQFVFINRSGRPPVTSLEQARQLRLVVLRGSPNLAQLQRHGFTPGLLMQASSVDDMLRMLERDVVDALYGGDLVCMDKVRSSGRQAAAFQIGLALDSGDVWLAASGGFSEAEQAALREAHQALLREGAVEQLFRHYGLRPRAEDLR</sequence>
<comment type="caution">
    <text evidence="1">The sequence shown here is derived from an EMBL/GenBank/DDBJ whole genome shotgun (WGS) entry which is preliminary data.</text>
</comment>
<dbReference type="Proteomes" id="UP001076464">
    <property type="component" value="Unassembled WGS sequence"/>
</dbReference>
<dbReference type="EMBL" id="JAPPUY010000001">
    <property type="protein sequence ID" value="MCY4744732.1"/>
    <property type="molecule type" value="Genomic_DNA"/>
</dbReference>
<evidence type="ECO:0000313" key="1">
    <source>
        <dbReference type="EMBL" id="MCY4744732.1"/>
    </source>
</evidence>
<name>A0ACC6C8K9_9BURK</name>
<proteinExistence type="predicted"/>
<keyword evidence="2" id="KW-1185">Reference proteome</keyword>